<name>A0A834LLN6_RHOSS</name>
<reference evidence="3" key="1">
    <citation type="submission" date="2019-11" db="EMBL/GenBank/DDBJ databases">
        <authorList>
            <person name="Liu Y."/>
            <person name="Hou J."/>
            <person name="Li T.-Q."/>
            <person name="Guan C.-H."/>
            <person name="Wu X."/>
            <person name="Wu H.-Z."/>
            <person name="Ling F."/>
            <person name="Zhang R."/>
            <person name="Shi X.-G."/>
            <person name="Ren J.-P."/>
            <person name="Chen E.-F."/>
            <person name="Sun J.-M."/>
        </authorList>
    </citation>
    <scope>NUCLEOTIDE SEQUENCE</scope>
    <source>
        <strain evidence="3">Adult_tree_wgs_1</strain>
        <tissue evidence="3">Leaves</tissue>
    </source>
</reference>
<comment type="caution">
    <text evidence="3">The sequence shown here is derived from an EMBL/GenBank/DDBJ whole genome shotgun (WGS) entry which is preliminary data.</text>
</comment>
<dbReference type="PANTHER" id="PTHR33116">
    <property type="entry name" value="REVERSE TRANSCRIPTASE ZINC-BINDING DOMAIN-CONTAINING PROTEIN-RELATED-RELATED"/>
    <property type="match status" value="1"/>
</dbReference>
<dbReference type="AlphaFoldDB" id="A0A834LLN6"/>
<accession>A0A834LLN6</accession>
<evidence type="ECO:0000313" key="3">
    <source>
        <dbReference type="EMBL" id="KAF7141571.1"/>
    </source>
</evidence>
<dbReference type="InterPro" id="IPR026960">
    <property type="entry name" value="RVT-Znf"/>
</dbReference>
<proteinExistence type="predicted"/>
<evidence type="ECO:0000256" key="1">
    <source>
        <dbReference type="SAM" id="MobiDB-lite"/>
    </source>
</evidence>
<keyword evidence="4" id="KW-1185">Reference proteome</keyword>
<evidence type="ECO:0000259" key="2">
    <source>
        <dbReference type="Pfam" id="PF13966"/>
    </source>
</evidence>
<sequence>MPVAASGSVSHTPKSGGPKGVGKSFIASSDVVSVKNVNTFAILESTLLREDEVQTAVDLKERLSVSLGGSVALTSKVGASQAGHKPRGRGRPKGKGGGTKKWAIIEWLALLGRLQPKIRFMRVTTDDGCVLCGIEQETHDHLFFHCGYSERIWTYFLHENGIYRAGLGLLGEVNWMTQHCGGSSFKHSVLKLSLAAVVYGIWCERNCGVFRKQRINPRDLIAKIKTD</sequence>
<protein>
    <recommendedName>
        <fullName evidence="2">Reverse transcriptase zinc-binding domain-containing protein</fullName>
    </recommendedName>
</protein>
<dbReference type="Pfam" id="PF13966">
    <property type="entry name" value="zf-RVT"/>
    <property type="match status" value="1"/>
</dbReference>
<feature type="compositionally biased region" description="Basic residues" evidence="1">
    <location>
        <begin position="84"/>
        <end position="94"/>
    </location>
</feature>
<gene>
    <name evidence="3" type="ORF">RHSIM_Rhsim06G0237400</name>
</gene>
<feature type="region of interest" description="Disordered" evidence="1">
    <location>
        <begin position="78"/>
        <end position="98"/>
    </location>
</feature>
<organism evidence="3 4">
    <name type="scientific">Rhododendron simsii</name>
    <name type="common">Sims's rhododendron</name>
    <dbReference type="NCBI Taxonomy" id="118357"/>
    <lineage>
        <taxon>Eukaryota</taxon>
        <taxon>Viridiplantae</taxon>
        <taxon>Streptophyta</taxon>
        <taxon>Embryophyta</taxon>
        <taxon>Tracheophyta</taxon>
        <taxon>Spermatophyta</taxon>
        <taxon>Magnoliopsida</taxon>
        <taxon>eudicotyledons</taxon>
        <taxon>Gunneridae</taxon>
        <taxon>Pentapetalae</taxon>
        <taxon>asterids</taxon>
        <taxon>Ericales</taxon>
        <taxon>Ericaceae</taxon>
        <taxon>Ericoideae</taxon>
        <taxon>Rhodoreae</taxon>
        <taxon>Rhododendron</taxon>
    </lineage>
</organism>
<feature type="domain" description="Reverse transcriptase zinc-binding" evidence="2">
    <location>
        <begin position="100"/>
        <end position="153"/>
    </location>
</feature>
<dbReference type="EMBL" id="WJXA01000006">
    <property type="protein sequence ID" value="KAF7141571.1"/>
    <property type="molecule type" value="Genomic_DNA"/>
</dbReference>
<dbReference type="PANTHER" id="PTHR33116:SF66">
    <property type="entry name" value="REVERSE TRANSCRIPTASE ZINC-BINDING DOMAIN-CONTAINING PROTEIN"/>
    <property type="match status" value="1"/>
</dbReference>
<evidence type="ECO:0000313" key="4">
    <source>
        <dbReference type="Proteomes" id="UP000626092"/>
    </source>
</evidence>
<dbReference type="OrthoDB" id="1744683at2759"/>
<feature type="region of interest" description="Disordered" evidence="1">
    <location>
        <begin position="1"/>
        <end position="21"/>
    </location>
</feature>
<dbReference type="Proteomes" id="UP000626092">
    <property type="component" value="Unassembled WGS sequence"/>
</dbReference>